<organism evidence="1 2">
    <name type="scientific">Maudiozyma saulgeensis</name>
    <dbReference type="NCBI Taxonomy" id="1789683"/>
    <lineage>
        <taxon>Eukaryota</taxon>
        <taxon>Fungi</taxon>
        <taxon>Dikarya</taxon>
        <taxon>Ascomycota</taxon>
        <taxon>Saccharomycotina</taxon>
        <taxon>Saccharomycetes</taxon>
        <taxon>Saccharomycetales</taxon>
        <taxon>Saccharomycetaceae</taxon>
        <taxon>Maudiozyma</taxon>
    </lineage>
</organism>
<evidence type="ECO:0000313" key="1">
    <source>
        <dbReference type="EMBL" id="SMN19957.1"/>
    </source>
</evidence>
<dbReference type="OrthoDB" id="4055114at2759"/>
<reference evidence="1 2" key="1">
    <citation type="submission" date="2017-04" db="EMBL/GenBank/DDBJ databases">
        <authorList>
            <person name="Afonso C.L."/>
            <person name="Miller P.J."/>
            <person name="Scott M.A."/>
            <person name="Spackman E."/>
            <person name="Goraichik I."/>
            <person name="Dimitrov K.M."/>
            <person name="Suarez D.L."/>
            <person name="Swayne D.E."/>
        </authorList>
    </citation>
    <scope>NUCLEOTIDE SEQUENCE [LARGE SCALE GENOMIC DNA]</scope>
</reference>
<protein>
    <submittedName>
        <fullName evidence="1">Similar to Saccharomyces cerevisiae YER044C-A MEI4 Meiosis-specific protein involved in double-strand break formation during meiotic recombination</fullName>
    </submittedName>
</protein>
<accession>A0A1X7R2R3</accession>
<gene>
    <name evidence="1" type="ORF">KASA_0O05797G</name>
</gene>
<dbReference type="EMBL" id="FXLY01000004">
    <property type="protein sequence ID" value="SMN19957.1"/>
    <property type="molecule type" value="Genomic_DNA"/>
</dbReference>
<dbReference type="AlphaFoldDB" id="A0A1X7R2R3"/>
<sequence>MEKHNNITSSKMPFDNEDWILCMAIIKQRNPLLWYKLSLVNNNIFSVKLENIEDYATKVPKVLKPLFVKRTIFWKNINLGYKFQTLNNDKVNNFSTSDLIELKNIASSLCKVSYTRDITPRYDLSVRMLCLYNYQKYFQKVMTIDDIYLLYRSLRWVITSYFCFNQETTIRASAGMSPPVYWIFGVITRVLFPSATQPPFVLKLRIQERAPFISKIYKIKLQDHPAAFQNYCSFQISIIATIINIKLSTCNKNSIEIKEWQEINKDIHDFLLLIESVCHIMAINIIKTKKHSFGKTHQPAYISIFEKRKESIPSFFIDRIKALSGDIRWSQNAKHALYSMLDTIEMICWSEVRYVPDNMETVSNDSETIQHMGKYIQAALLVIGDLDLCSRFRMINLTKLTEHLLF</sequence>
<evidence type="ECO:0000313" key="2">
    <source>
        <dbReference type="Proteomes" id="UP000196158"/>
    </source>
</evidence>
<proteinExistence type="predicted"/>
<keyword evidence="2" id="KW-1185">Reference proteome</keyword>
<dbReference type="STRING" id="1789683.A0A1X7R2R3"/>
<name>A0A1X7R2R3_9SACH</name>
<dbReference type="Proteomes" id="UP000196158">
    <property type="component" value="Unassembled WGS sequence"/>
</dbReference>